<organism evidence="6 7">
    <name type="scientific">Phytomonospora endophytica</name>
    <dbReference type="NCBI Taxonomy" id="714109"/>
    <lineage>
        <taxon>Bacteria</taxon>
        <taxon>Bacillati</taxon>
        <taxon>Actinomycetota</taxon>
        <taxon>Actinomycetes</taxon>
        <taxon>Micromonosporales</taxon>
        <taxon>Micromonosporaceae</taxon>
        <taxon>Phytomonospora</taxon>
    </lineage>
</organism>
<dbReference type="EMBL" id="JACHGT010000027">
    <property type="protein sequence ID" value="MBB6039928.1"/>
    <property type="molecule type" value="Genomic_DNA"/>
</dbReference>
<dbReference type="PROSITE" id="PS50977">
    <property type="entry name" value="HTH_TETR_2"/>
    <property type="match status" value="1"/>
</dbReference>
<feature type="domain" description="HTH tetR-type" evidence="5">
    <location>
        <begin position="6"/>
        <end position="65"/>
    </location>
</feature>
<accession>A0A841G1X9</accession>
<dbReference type="PANTHER" id="PTHR30055">
    <property type="entry name" value="HTH-TYPE TRANSCRIPTIONAL REGULATOR RUTR"/>
    <property type="match status" value="1"/>
</dbReference>
<evidence type="ECO:0000313" key="7">
    <source>
        <dbReference type="Proteomes" id="UP000548476"/>
    </source>
</evidence>
<dbReference type="Pfam" id="PF00440">
    <property type="entry name" value="TetR_N"/>
    <property type="match status" value="1"/>
</dbReference>
<sequence length="179" mass="18819">MRADALRNRTAILNAARLLVTTDGPETGMDEIAAAAGVAVGTLYRHFPTKTALVGAVMAETSAQIVARLEAAVTRVETGESHAVAEVAGLFAYVGVDGAHDRTLRQVAAGLGAYRPVALEIPARRLLSTLVDAAHDEGGLRRDVSVDDLGLLMATMPGPEVDAPARERWVALVWRGLVS</sequence>
<evidence type="ECO:0000256" key="1">
    <source>
        <dbReference type="ARBA" id="ARBA00023015"/>
    </source>
</evidence>
<name>A0A841G1X9_9ACTN</name>
<dbReference type="AlphaFoldDB" id="A0A841G1X9"/>
<evidence type="ECO:0000259" key="5">
    <source>
        <dbReference type="PROSITE" id="PS50977"/>
    </source>
</evidence>
<feature type="DNA-binding region" description="H-T-H motif" evidence="4">
    <location>
        <begin position="28"/>
        <end position="47"/>
    </location>
</feature>
<dbReference type="InterPro" id="IPR050109">
    <property type="entry name" value="HTH-type_TetR-like_transc_reg"/>
</dbReference>
<evidence type="ECO:0000256" key="4">
    <source>
        <dbReference type="PROSITE-ProRule" id="PRU00335"/>
    </source>
</evidence>
<comment type="caution">
    <text evidence="6">The sequence shown here is derived from an EMBL/GenBank/DDBJ whole genome shotgun (WGS) entry which is preliminary data.</text>
</comment>
<dbReference type="InterPro" id="IPR009057">
    <property type="entry name" value="Homeodomain-like_sf"/>
</dbReference>
<evidence type="ECO:0000256" key="2">
    <source>
        <dbReference type="ARBA" id="ARBA00023125"/>
    </source>
</evidence>
<dbReference type="SUPFAM" id="SSF46689">
    <property type="entry name" value="Homeodomain-like"/>
    <property type="match status" value="1"/>
</dbReference>
<evidence type="ECO:0000313" key="6">
    <source>
        <dbReference type="EMBL" id="MBB6039928.1"/>
    </source>
</evidence>
<keyword evidence="7" id="KW-1185">Reference proteome</keyword>
<reference evidence="6 7" key="1">
    <citation type="submission" date="2020-08" db="EMBL/GenBank/DDBJ databases">
        <title>Genomic Encyclopedia of Type Strains, Phase IV (KMG-IV): sequencing the most valuable type-strain genomes for metagenomic binning, comparative biology and taxonomic classification.</title>
        <authorList>
            <person name="Goeker M."/>
        </authorList>
    </citation>
    <scope>NUCLEOTIDE SEQUENCE [LARGE SCALE GENOMIC DNA]</scope>
    <source>
        <strain evidence="6 7">YIM 65646</strain>
    </source>
</reference>
<proteinExistence type="predicted"/>
<dbReference type="PANTHER" id="PTHR30055:SF234">
    <property type="entry name" value="HTH-TYPE TRANSCRIPTIONAL REGULATOR BETI"/>
    <property type="match status" value="1"/>
</dbReference>
<keyword evidence="1" id="KW-0805">Transcription regulation</keyword>
<gene>
    <name evidence="6" type="ORF">HNR73_007827</name>
</gene>
<protein>
    <submittedName>
        <fullName evidence="6">AcrR family transcriptional regulator</fullName>
    </submittedName>
</protein>
<dbReference type="GO" id="GO:0000976">
    <property type="term" value="F:transcription cis-regulatory region binding"/>
    <property type="evidence" value="ECO:0007669"/>
    <property type="project" value="TreeGrafter"/>
</dbReference>
<dbReference type="GO" id="GO:0003700">
    <property type="term" value="F:DNA-binding transcription factor activity"/>
    <property type="evidence" value="ECO:0007669"/>
    <property type="project" value="TreeGrafter"/>
</dbReference>
<dbReference type="PRINTS" id="PR00455">
    <property type="entry name" value="HTHTETR"/>
</dbReference>
<keyword evidence="3" id="KW-0804">Transcription</keyword>
<dbReference type="SUPFAM" id="SSF48498">
    <property type="entry name" value="Tetracyclin repressor-like, C-terminal domain"/>
    <property type="match status" value="1"/>
</dbReference>
<dbReference type="RefSeq" id="WP_184793002.1">
    <property type="nucleotide sequence ID" value="NZ_BONT01000103.1"/>
</dbReference>
<dbReference type="Proteomes" id="UP000548476">
    <property type="component" value="Unassembled WGS sequence"/>
</dbReference>
<dbReference type="InterPro" id="IPR001647">
    <property type="entry name" value="HTH_TetR"/>
</dbReference>
<keyword evidence="2 4" id="KW-0238">DNA-binding</keyword>
<dbReference type="Gene3D" id="1.10.357.10">
    <property type="entry name" value="Tetracycline Repressor, domain 2"/>
    <property type="match status" value="1"/>
</dbReference>
<dbReference type="InterPro" id="IPR036271">
    <property type="entry name" value="Tet_transcr_reg_TetR-rel_C_sf"/>
</dbReference>
<evidence type="ECO:0000256" key="3">
    <source>
        <dbReference type="ARBA" id="ARBA00023163"/>
    </source>
</evidence>